<dbReference type="Gene3D" id="3.40.50.10800">
    <property type="entry name" value="NadA-like"/>
    <property type="match status" value="3"/>
</dbReference>
<feature type="binding site" evidence="13">
    <location>
        <position position="226"/>
    </location>
    <ligand>
        <name>[4Fe-4S] cluster</name>
        <dbReference type="ChEBI" id="CHEBI:49883"/>
    </ligand>
</feature>
<sequence>MNIMTQVPERIPEYYLSATTEELEKKVSGIKEEMGARLFMPTHHYQKDEVAQFADVMGDSLQLARICKDHEAEYIIFNGVHFMAETADILTADHQNVYLPDLNAGCSMADMANIDQALICDRELSGIFGESVLPLTYVNSSAAIKSFVGERGGSCVTSGNAKKVIEWALAKGRRILFLPDQHLGRNTAFELGVPLEKMAVWDPVNRRLEFDGDREDIQIILWKGFCSVHEKFWPIHIENVRKRMPDVNVLVHPECTHEVVQMADYDGSTKYIIDMINNAAPGTSWAIGTEMNLVNRLKEENPHLHIESLNPIMCPCLTMNRIDLPHLAWCLDKIVAGDTQNLIKVDGETAHYAKESLERMLSIV</sequence>
<evidence type="ECO:0000256" key="7">
    <source>
        <dbReference type="ARBA" id="ARBA00022679"/>
    </source>
</evidence>
<dbReference type="HAMAP" id="MF_00569">
    <property type="entry name" value="NadA_type3"/>
    <property type="match status" value="1"/>
</dbReference>
<keyword evidence="8 13" id="KW-0479">Metal-binding</keyword>
<dbReference type="SUPFAM" id="SSF142754">
    <property type="entry name" value="NadA-like"/>
    <property type="match status" value="1"/>
</dbReference>
<dbReference type="RefSeq" id="WP_072710774.1">
    <property type="nucleotide sequence ID" value="NZ_FRCF01000014.1"/>
</dbReference>
<evidence type="ECO:0000256" key="6">
    <source>
        <dbReference type="ARBA" id="ARBA00022642"/>
    </source>
</evidence>
<keyword evidence="7 13" id="KW-0808">Transferase</keyword>
<comment type="function">
    <text evidence="1 13">Catalyzes the condensation of iminoaspartate with dihydroxyacetone phosphate to form quinolinate.</text>
</comment>
<comment type="similarity">
    <text evidence="13">Belongs to the quinolinate synthase family. Type 3 subfamily.</text>
</comment>
<feature type="binding site" evidence="13">
    <location>
        <position position="269"/>
    </location>
    <ligand>
        <name>iminosuccinate</name>
        <dbReference type="ChEBI" id="CHEBI:77875"/>
    </ligand>
</feature>
<gene>
    <name evidence="13" type="primary">nadA</name>
    <name evidence="14" type="ORF">SAMN02745189_02356</name>
</gene>
<dbReference type="EMBL" id="FRCF01000014">
    <property type="protein sequence ID" value="SHM55515.1"/>
    <property type="molecule type" value="Genomic_DNA"/>
</dbReference>
<dbReference type="STRING" id="1123231.SAMN02745189_02356"/>
<keyword evidence="10 13" id="KW-0411">Iron-sulfur</keyword>
<dbReference type="GO" id="GO:0051539">
    <property type="term" value="F:4 iron, 4 sulfur cluster binding"/>
    <property type="evidence" value="ECO:0007669"/>
    <property type="project" value="UniProtKB-KW"/>
</dbReference>
<dbReference type="InterPro" id="IPR003473">
    <property type="entry name" value="NadA"/>
</dbReference>
<comment type="pathway">
    <text evidence="2 13">Cofactor biosynthesis; NAD(+) biosynthesis; quinolinate from iminoaspartate: step 1/1.</text>
</comment>
<name>A0A1M7JRI3_9BACL</name>
<reference evidence="14 15" key="1">
    <citation type="submission" date="2016-11" db="EMBL/GenBank/DDBJ databases">
        <authorList>
            <person name="Jaros S."/>
            <person name="Januszkiewicz K."/>
            <person name="Wedrychowicz H."/>
        </authorList>
    </citation>
    <scope>NUCLEOTIDE SEQUENCE [LARGE SCALE GENOMIC DNA]</scope>
    <source>
        <strain evidence="14 15">DSM 16010</strain>
    </source>
</reference>
<dbReference type="UniPathway" id="UPA00253">
    <property type="reaction ID" value="UER00327"/>
</dbReference>
<evidence type="ECO:0000256" key="3">
    <source>
        <dbReference type="ARBA" id="ARBA00012669"/>
    </source>
</evidence>
<feature type="binding site" evidence="13">
    <location>
        <position position="106"/>
    </location>
    <ligand>
        <name>[4Fe-4S] cluster</name>
        <dbReference type="ChEBI" id="CHEBI:49883"/>
    </ligand>
</feature>
<organism evidence="14 15">
    <name type="scientific">Lacicoccus alkaliphilus DSM 16010</name>
    <dbReference type="NCBI Taxonomy" id="1123231"/>
    <lineage>
        <taxon>Bacteria</taxon>
        <taxon>Bacillati</taxon>
        <taxon>Bacillota</taxon>
        <taxon>Bacilli</taxon>
        <taxon>Bacillales</taxon>
        <taxon>Salinicoccaceae</taxon>
        <taxon>Lacicoccus</taxon>
    </lineage>
</organism>
<dbReference type="NCBIfam" id="NF006880">
    <property type="entry name" value="PRK09375.2-1"/>
    <property type="match status" value="1"/>
</dbReference>
<feature type="binding site" evidence="13">
    <location>
        <begin position="137"/>
        <end position="139"/>
    </location>
    <ligand>
        <name>iminosuccinate</name>
        <dbReference type="ChEBI" id="CHEBI:77875"/>
    </ligand>
</feature>
<dbReference type="Pfam" id="PF02445">
    <property type="entry name" value="NadA"/>
    <property type="match status" value="1"/>
</dbReference>
<evidence type="ECO:0000256" key="11">
    <source>
        <dbReference type="ARBA" id="ARBA00050125"/>
    </source>
</evidence>
<dbReference type="NCBIfam" id="TIGR00550">
    <property type="entry name" value="nadA"/>
    <property type="match status" value="1"/>
</dbReference>
<dbReference type="InterPro" id="IPR036094">
    <property type="entry name" value="NadA_sf"/>
</dbReference>
<dbReference type="OrthoDB" id="9801204at2"/>
<evidence type="ECO:0000256" key="4">
    <source>
        <dbReference type="ARBA" id="ARBA00022485"/>
    </source>
</evidence>
<feature type="binding site" evidence="13">
    <location>
        <begin position="252"/>
        <end position="254"/>
    </location>
    <ligand>
        <name>iminosuccinate</name>
        <dbReference type="ChEBI" id="CHEBI:77875"/>
    </ligand>
</feature>
<evidence type="ECO:0000256" key="2">
    <source>
        <dbReference type="ARBA" id="ARBA00005065"/>
    </source>
</evidence>
<accession>A0A1M7JRI3</accession>
<comment type="catalytic activity">
    <reaction evidence="11">
        <text>iminosuccinate + dihydroxyacetone phosphate = quinolinate + phosphate + 2 H2O + H(+)</text>
        <dbReference type="Rhea" id="RHEA:25888"/>
        <dbReference type="ChEBI" id="CHEBI:15377"/>
        <dbReference type="ChEBI" id="CHEBI:15378"/>
        <dbReference type="ChEBI" id="CHEBI:29959"/>
        <dbReference type="ChEBI" id="CHEBI:43474"/>
        <dbReference type="ChEBI" id="CHEBI:57642"/>
        <dbReference type="ChEBI" id="CHEBI:77875"/>
        <dbReference type="EC" id="2.5.1.72"/>
    </reaction>
    <physiologicalReaction direction="left-to-right" evidence="11">
        <dbReference type="Rhea" id="RHEA:25889"/>
    </physiologicalReaction>
</comment>
<evidence type="ECO:0000256" key="1">
    <source>
        <dbReference type="ARBA" id="ARBA00003791"/>
    </source>
</evidence>
<dbReference type="NCBIfam" id="NF006883">
    <property type="entry name" value="PRK09375.2-4"/>
    <property type="match status" value="1"/>
</dbReference>
<dbReference type="FunFam" id="3.40.50.10800:FF:000001">
    <property type="entry name" value="Quinolinate synthase A"/>
    <property type="match status" value="1"/>
</dbReference>
<evidence type="ECO:0000256" key="8">
    <source>
        <dbReference type="ARBA" id="ARBA00022723"/>
    </source>
</evidence>
<evidence type="ECO:0000313" key="15">
    <source>
        <dbReference type="Proteomes" id="UP000184206"/>
    </source>
</evidence>
<comment type="cofactor">
    <cofactor evidence="13">
        <name>[4Fe-4S] cluster</name>
        <dbReference type="ChEBI" id="CHEBI:49883"/>
    </cofactor>
    <text evidence="13">Binds 1 [4Fe-4S] cluster per subunit.</text>
</comment>
<keyword evidence="15" id="KW-1185">Reference proteome</keyword>
<feature type="binding site" evidence="13">
    <location>
        <position position="316"/>
    </location>
    <ligand>
        <name>[4Fe-4S] cluster</name>
        <dbReference type="ChEBI" id="CHEBI:49883"/>
    </ligand>
</feature>
<dbReference type="InterPro" id="IPR023515">
    <property type="entry name" value="Quinolinate_synth_A_type3"/>
</dbReference>
<dbReference type="GO" id="GO:0046872">
    <property type="term" value="F:metal ion binding"/>
    <property type="evidence" value="ECO:0007669"/>
    <property type="project" value="UniProtKB-KW"/>
</dbReference>
<keyword evidence="4 13" id="KW-0004">4Fe-4S</keyword>
<evidence type="ECO:0000256" key="9">
    <source>
        <dbReference type="ARBA" id="ARBA00023004"/>
    </source>
</evidence>
<keyword evidence="6 13" id="KW-0662">Pyridine nucleotide biosynthesis</keyword>
<dbReference type="PANTHER" id="PTHR30573">
    <property type="entry name" value="QUINOLINATE SYNTHETASE A"/>
    <property type="match status" value="1"/>
</dbReference>
<proteinExistence type="inferred from homology"/>
<evidence type="ECO:0000256" key="10">
    <source>
        <dbReference type="ARBA" id="ARBA00023014"/>
    </source>
</evidence>
<evidence type="ECO:0000256" key="5">
    <source>
        <dbReference type="ARBA" id="ARBA00022490"/>
    </source>
</evidence>
<evidence type="ECO:0000256" key="13">
    <source>
        <dbReference type="HAMAP-Rule" id="MF_00569"/>
    </source>
</evidence>
<dbReference type="GO" id="GO:0034628">
    <property type="term" value="P:'de novo' NAD+ biosynthetic process from L-aspartate"/>
    <property type="evidence" value="ECO:0007669"/>
    <property type="project" value="TreeGrafter"/>
</dbReference>
<dbReference type="GO" id="GO:0005829">
    <property type="term" value="C:cytosol"/>
    <property type="evidence" value="ECO:0007669"/>
    <property type="project" value="TreeGrafter"/>
</dbReference>
<evidence type="ECO:0000256" key="12">
    <source>
        <dbReference type="ARBA" id="ARBA00073059"/>
    </source>
</evidence>
<comment type="subcellular location">
    <subcellularLocation>
        <location evidence="13">Cytoplasm</location>
    </subcellularLocation>
</comment>
<feature type="binding site" evidence="13">
    <location>
        <position position="60"/>
    </location>
    <ligand>
        <name>iminosuccinate</name>
        <dbReference type="ChEBI" id="CHEBI:77875"/>
    </ligand>
</feature>
<feature type="binding site" evidence="13">
    <location>
        <position position="43"/>
    </location>
    <ligand>
        <name>iminosuccinate</name>
        <dbReference type="ChEBI" id="CHEBI:77875"/>
    </ligand>
</feature>
<dbReference type="PANTHER" id="PTHR30573:SF0">
    <property type="entry name" value="QUINOLINATE SYNTHASE, CHLOROPLASTIC"/>
    <property type="match status" value="1"/>
</dbReference>
<protein>
    <recommendedName>
        <fullName evidence="12 13">Quinolinate synthase</fullName>
        <ecNumber evidence="3 13">2.5.1.72</ecNumber>
    </recommendedName>
</protein>
<dbReference type="GO" id="GO:0008987">
    <property type="term" value="F:quinolinate synthetase A activity"/>
    <property type="evidence" value="ECO:0007669"/>
    <property type="project" value="UniProtKB-UniRule"/>
</dbReference>
<evidence type="ECO:0000313" key="14">
    <source>
        <dbReference type="EMBL" id="SHM55515.1"/>
    </source>
</evidence>
<dbReference type="Proteomes" id="UP000184206">
    <property type="component" value="Unassembled WGS sequence"/>
</dbReference>
<keyword evidence="5 13" id="KW-0963">Cytoplasm</keyword>
<dbReference type="AlphaFoldDB" id="A0A1M7JRI3"/>
<dbReference type="EC" id="2.5.1.72" evidence="3 13"/>
<feature type="binding site" evidence="13">
    <location>
        <position position="158"/>
    </location>
    <ligand>
        <name>iminosuccinate</name>
        <dbReference type="ChEBI" id="CHEBI:77875"/>
    </ligand>
</feature>
<keyword evidence="9 13" id="KW-0408">Iron</keyword>